<accession>A0AAV0UH62</accession>
<evidence type="ECO:0000313" key="1">
    <source>
        <dbReference type="EMBL" id="CAI5735688.1"/>
    </source>
</evidence>
<sequence>MREEKVAECDSLAEQLKGANVPSGLLPTQDFAAVCKFAQRVAKKKAYRKRAKLRRRAAVRDRRALELMEEDKRTVVSIAESKEIPVTKHAAPSSLSVSSEEKAKTEAVMESEHRVVEQSLDPETLTMEALIAVRRAWDAYIVYPHTPGASTIPPHYVPPPSAPSVQWAAYVMPSVRLGTS</sequence>
<protein>
    <submittedName>
        <fullName evidence="1">Uncharacterized protein</fullName>
    </submittedName>
</protein>
<reference evidence="1" key="1">
    <citation type="submission" date="2022-12" db="EMBL/GenBank/DDBJ databases">
        <authorList>
            <person name="Webb A."/>
        </authorList>
    </citation>
    <scope>NUCLEOTIDE SEQUENCE</scope>
    <source>
        <strain evidence="1">Hp1</strain>
    </source>
</reference>
<dbReference type="Proteomes" id="UP001162031">
    <property type="component" value="Unassembled WGS sequence"/>
</dbReference>
<gene>
    <name evidence="1" type="ORF">HBR001_LOCUS6573</name>
</gene>
<dbReference type="EMBL" id="CANTFL010001286">
    <property type="protein sequence ID" value="CAI5735688.1"/>
    <property type="molecule type" value="Genomic_DNA"/>
</dbReference>
<dbReference type="InterPro" id="IPR031974">
    <property type="entry name" value="PDCD7"/>
</dbReference>
<keyword evidence="2" id="KW-1185">Reference proteome</keyword>
<dbReference type="AlphaFoldDB" id="A0AAV0UH62"/>
<proteinExistence type="predicted"/>
<dbReference type="Pfam" id="PF16021">
    <property type="entry name" value="PDCD7"/>
    <property type="match status" value="1"/>
</dbReference>
<name>A0AAV0UH62_HYABA</name>
<comment type="caution">
    <text evidence="1">The sequence shown here is derived from an EMBL/GenBank/DDBJ whole genome shotgun (WGS) entry which is preliminary data.</text>
</comment>
<organism evidence="1 2">
    <name type="scientific">Hyaloperonospora brassicae</name>
    <name type="common">Brassica downy mildew</name>
    <name type="synonym">Peronospora brassicae</name>
    <dbReference type="NCBI Taxonomy" id="162125"/>
    <lineage>
        <taxon>Eukaryota</taxon>
        <taxon>Sar</taxon>
        <taxon>Stramenopiles</taxon>
        <taxon>Oomycota</taxon>
        <taxon>Peronosporomycetes</taxon>
        <taxon>Peronosporales</taxon>
        <taxon>Peronosporaceae</taxon>
        <taxon>Hyaloperonospora</taxon>
    </lineage>
</organism>
<evidence type="ECO:0000313" key="2">
    <source>
        <dbReference type="Proteomes" id="UP001162031"/>
    </source>
</evidence>